<accession>A0ABZ2I9Q4</accession>
<dbReference type="EMBL" id="CP146369">
    <property type="protein sequence ID" value="WWT54347.1"/>
    <property type="molecule type" value="Genomic_DNA"/>
</dbReference>
<name>A0ABZ2I9Q4_9CAUL</name>
<evidence type="ECO:0000313" key="2">
    <source>
        <dbReference type="Proteomes" id="UP001363460"/>
    </source>
</evidence>
<protein>
    <submittedName>
        <fullName evidence="1">Type IV toxin-antitoxin system AbiEi family antitoxin domain-containing protein</fullName>
    </submittedName>
</protein>
<evidence type="ECO:0000313" key="1">
    <source>
        <dbReference type="EMBL" id="WWT54347.1"/>
    </source>
</evidence>
<sequence>METAGIEGFLTNPRAPSADREGAQVKAFVSEWWKVWKEADTTEARAFDYADGAGFVTGFGDDRRLGAMAGVWCTWASWSKAMTPTALKARVMEEVGRQSGCFTFADIADRLGDDYGRGGTNERRLRRALEALRRSGVVVKICHGLMRAGGGGVGPGLGMIGAVERFMLDNGGVARPEEICITLGLDDAGRRILHRVLEAGRYEPLPTMHDSRRWWTLPVGERLTLVSPGWRIEVDMALENLRAGRPWRAGLGEINARRRAIGQGIQGARDASNLDVDSLLEAVGRMFVADMERGRSSVLIAGGSIRLGLEATLASAWIDLEEGGEIGSAWAGVALSSATWAAVGACLGADAAALSRGSPGWSLKP</sequence>
<organism evidence="1 2">
    <name type="scientific">Brevundimonas olei</name>
    <dbReference type="NCBI Taxonomy" id="657642"/>
    <lineage>
        <taxon>Bacteria</taxon>
        <taxon>Pseudomonadati</taxon>
        <taxon>Pseudomonadota</taxon>
        <taxon>Alphaproteobacteria</taxon>
        <taxon>Caulobacterales</taxon>
        <taxon>Caulobacteraceae</taxon>
        <taxon>Brevundimonas</taxon>
    </lineage>
</organism>
<keyword evidence="2" id="KW-1185">Reference proteome</keyword>
<dbReference type="Proteomes" id="UP001363460">
    <property type="component" value="Chromosome"/>
</dbReference>
<dbReference type="RefSeq" id="WP_338576506.1">
    <property type="nucleotide sequence ID" value="NZ_CP146369.1"/>
</dbReference>
<gene>
    <name evidence="1" type="ORF">V8J38_14035</name>
</gene>
<reference evidence="1 2" key="1">
    <citation type="submission" date="2024-02" db="EMBL/GenBank/DDBJ databases">
        <title>Distribution and functional of Brevundimonas-related endobacteria within Verticillium dahliae.</title>
        <authorList>
            <person name="Zeng H."/>
        </authorList>
    </citation>
    <scope>NUCLEOTIDE SEQUENCE [LARGE SCALE GENOMIC DNA]</scope>
    <source>
        <strain evidence="1 2">TRM 44200</strain>
    </source>
</reference>
<proteinExistence type="predicted"/>